<dbReference type="GO" id="GO:0043565">
    <property type="term" value="F:sequence-specific DNA binding"/>
    <property type="evidence" value="ECO:0007669"/>
    <property type="project" value="InterPro"/>
</dbReference>
<dbReference type="EMBL" id="VWOJ01000002">
    <property type="protein sequence ID" value="KAA5803523.1"/>
    <property type="molecule type" value="Genomic_DNA"/>
</dbReference>
<dbReference type="PANTHER" id="PTHR43280:SF29">
    <property type="entry name" value="ARAC-FAMILY TRANSCRIPTIONAL REGULATOR"/>
    <property type="match status" value="1"/>
</dbReference>
<evidence type="ECO:0000256" key="1">
    <source>
        <dbReference type="ARBA" id="ARBA00023015"/>
    </source>
</evidence>
<keyword evidence="2" id="KW-0238">DNA-binding</keyword>
<organism evidence="6 7">
    <name type="scientific">Alkalicaulis satelles</name>
    <dbReference type="NCBI Taxonomy" id="2609175"/>
    <lineage>
        <taxon>Bacteria</taxon>
        <taxon>Pseudomonadati</taxon>
        <taxon>Pseudomonadota</taxon>
        <taxon>Alphaproteobacteria</taxon>
        <taxon>Maricaulales</taxon>
        <taxon>Maricaulaceae</taxon>
        <taxon>Alkalicaulis</taxon>
    </lineage>
</organism>
<dbReference type="SUPFAM" id="SSF46689">
    <property type="entry name" value="Homeodomain-like"/>
    <property type="match status" value="1"/>
</dbReference>
<dbReference type="RefSeq" id="WP_150022791.1">
    <property type="nucleotide sequence ID" value="NZ_VWOJ01000002.1"/>
</dbReference>
<keyword evidence="7" id="KW-1185">Reference proteome</keyword>
<evidence type="ECO:0000259" key="5">
    <source>
        <dbReference type="PROSITE" id="PS01124"/>
    </source>
</evidence>
<feature type="transmembrane region" description="Helical" evidence="4">
    <location>
        <begin position="63"/>
        <end position="80"/>
    </location>
</feature>
<keyword evidence="3" id="KW-0804">Transcription</keyword>
<dbReference type="InterPro" id="IPR009057">
    <property type="entry name" value="Homeodomain-like_sf"/>
</dbReference>
<evidence type="ECO:0000256" key="2">
    <source>
        <dbReference type="ARBA" id="ARBA00023125"/>
    </source>
</evidence>
<dbReference type="Proteomes" id="UP000325122">
    <property type="component" value="Unassembled WGS sequence"/>
</dbReference>
<evidence type="ECO:0000256" key="3">
    <source>
        <dbReference type="ARBA" id="ARBA00023163"/>
    </source>
</evidence>
<keyword evidence="1" id="KW-0805">Transcription regulation</keyword>
<protein>
    <submittedName>
        <fullName evidence="6">Helix-turn-helix transcriptional regulator</fullName>
    </submittedName>
</protein>
<feature type="transmembrane region" description="Helical" evidence="4">
    <location>
        <begin position="213"/>
        <end position="236"/>
    </location>
</feature>
<dbReference type="InterPro" id="IPR020449">
    <property type="entry name" value="Tscrpt_reg_AraC-type_HTH"/>
</dbReference>
<feature type="transmembrane region" description="Helical" evidence="4">
    <location>
        <begin position="100"/>
        <end position="116"/>
    </location>
</feature>
<name>A0A5M6ZFJ3_9PROT</name>
<dbReference type="InterPro" id="IPR018060">
    <property type="entry name" value="HTH_AraC"/>
</dbReference>
<keyword evidence="4" id="KW-1133">Transmembrane helix</keyword>
<dbReference type="PROSITE" id="PS01124">
    <property type="entry name" value="HTH_ARAC_FAMILY_2"/>
    <property type="match status" value="1"/>
</dbReference>
<gene>
    <name evidence="6" type="ORF">F1654_06875</name>
</gene>
<dbReference type="AlphaFoldDB" id="A0A5M6ZFJ3"/>
<dbReference type="GO" id="GO:0003700">
    <property type="term" value="F:DNA-binding transcription factor activity"/>
    <property type="evidence" value="ECO:0007669"/>
    <property type="project" value="InterPro"/>
</dbReference>
<proteinExistence type="predicted"/>
<accession>A0A5M6ZFJ3</accession>
<evidence type="ECO:0000313" key="7">
    <source>
        <dbReference type="Proteomes" id="UP000325122"/>
    </source>
</evidence>
<feature type="domain" description="HTH araC/xylS-type" evidence="5">
    <location>
        <begin position="267"/>
        <end position="372"/>
    </location>
</feature>
<dbReference type="PROSITE" id="PS00041">
    <property type="entry name" value="HTH_ARAC_FAMILY_1"/>
    <property type="match status" value="1"/>
</dbReference>
<keyword evidence="4" id="KW-0472">Membrane</keyword>
<feature type="transmembrane region" description="Helical" evidence="4">
    <location>
        <begin position="37"/>
        <end position="57"/>
    </location>
</feature>
<dbReference type="PRINTS" id="PR00032">
    <property type="entry name" value="HTHARAC"/>
</dbReference>
<keyword evidence="4" id="KW-0812">Transmembrane</keyword>
<feature type="transmembrane region" description="Helical" evidence="4">
    <location>
        <begin position="136"/>
        <end position="165"/>
    </location>
</feature>
<evidence type="ECO:0000313" key="6">
    <source>
        <dbReference type="EMBL" id="KAA5803523.1"/>
    </source>
</evidence>
<dbReference type="PANTHER" id="PTHR43280">
    <property type="entry name" value="ARAC-FAMILY TRANSCRIPTIONAL REGULATOR"/>
    <property type="match status" value="1"/>
</dbReference>
<dbReference type="Gene3D" id="1.10.10.60">
    <property type="entry name" value="Homeodomain-like"/>
    <property type="match status" value="1"/>
</dbReference>
<dbReference type="InterPro" id="IPR018062">
    <property type="entry name" value="HTH_AraC-typ_CS"/>
</dbReference>
<comment type="caution">
    <text evidence="6">The sequence shown here is derived from an EMBL/GenBank/DDBJ whole genome shotgun (WGS) entry which is preliminary data.</text>
</comment>
<evidence type="ECO:0000256" key="4">
    <source>
        <dbReference type="SAM" id="Phobius"/>
    </source>
</evidence>
<dbReference type="Pfam" id="PF12833">
    <property type="entry name" value="HTH_18"/>
    <property type="match status" value="1"/>
</dbReference>
<feature type="transmembrane region" description="Helical" evidence="4">
    <location>
        <begin position="6"/>
        <end position="25"/>
    </location>
</feature>
<feature type="transmembrane region" description="Helical" evidence="4">
    <location>
        <begin position="186"/>
        <end position="207"/>
    </location>
</feature>
<sequence>MQTDALLVISSVLVGISLTGVVMTLRGSAPAPGRHTLIVVFGLFLGLSGLPLIARFARPVFDLYLPALLPCLLLLPACFFQYVTERIDAIDHRPWRRRHLGLPLIGVIVMIGYWALPGPVRRTLLIEGDLPEGWFPALLALTTFALILIWAVTSLIYLAVILKHLSRYRARLKALYSNTEAYELRWMDGFILMLAIGWSLAGLSVISDNLGPGLIVPAEGVVFTIGLAVLMLVVFATGQMPAQDIPPSLPPESDKYARSALSPERMEHIARKLETAMRAEALYLDPTLSLQKLAKHVAAPHNHVSQTLNGHLGTTFFDYVARWRVQAAQPLLLAEKASVLTIALDVGFNSRSTFYKAFKRETGLTPKAYQKHNTASA</sequence>
<reference evidence="6 7" key="1">
    <citation type="submission" date="2019-09" db="EMBL/GenBank/DDBJ databases">
        <authorList>
            <person name="Kevbrin V."/>
            <person name="Grouzdev D.S."/>
        </authorList>
    </citation>
    <scope>NUCLEOTIDE SEQUENCE [LARGE SCALE GENOMIC DNA]</scope>
    <source>
        <strain evidence="6 7">G-192</strain>
    </source>
</reference>
<dbReference type="SMART" id="SM00342">
    <property type="entry name" value="HTH_ARAC"/>
    <property type="match status" value="1"/>
</dbReference>